<protein>
    <recommendedName>
        <fullName evidence="5">DUF3108 domain-containing protein</fullName>
    </recommendedName>
</protein>
<name>A0ABU4HZ63_9ACTN</name>
<feature type="signal peptide" evidence="2">
    <location>
        <begin position="1"/>
        <end position="25"/>
    </location>
</feature>
<keyword evidence="2" id="KW-0732">Signal</keyword>
<feature type="compositionally biased region" description="Gly residues" evidence="1">
    <location>
        <begin position="237"/>
        <end position="247"/>
    </location>
</feature>
<reference evidence="4" key="1">
    <citation type="submission" date="2023-07" db="EMBL/GenBank/DDBJ databases">
        <title>Conexibacter stalactiti sp. nov., isolated from stalactites in a lava cave and emended description of the genus Conexibacter.</title>
        <authorList>
            <person name="Lee S.D."/>
        </authorList>
    </citation>
    <scope>NUCLEOTIDE SEQUENCE [LARGE SCALE GENOMIC DNA]</scope>
    <source>
        <strain evidence="4">KCTC 39840</strain>
    </source>
</reference>
<sequence>MPARLRTALVLASASAALPPAAAHAMTYRLAYEGDVSYRHVRETEDGAFKETTTASFHVSGRADGVEILGGKLVGPVSITDVRATQGRASRVSTTDQGTDKTCRGEQVLRPTPGMLFPAAPVYGWPAGMAAILPFLSAELPMTCTDSDGGVGDESVIVSNVTRQGTRAAPSRFHVGIDMPTGALSLSGYEWDLKRSESALRTCPGRDYYTRVCTTTLDGTVRFLPLRSDDRDTPRSGGSGGGGGGGVDDIAPKVEGAATLSAGAKTARVKVRCITGCRARMSVFLPPRGGRKPRGKSSAAAAPLASRTVTLAPGRPTATAVTVALGAAARRAVAAAGSARVEVVLDPPVGATVRRSLSARLP</sequence>
<organism evidence="3 4">
    <name type="scientific">Conexibacter stalactiti</name>
    <dbReference type="NCBI Taxonomy" id="1940611"/>
    <lineage>
        <taxon>Bacteria</taxon>
        <taxon>Bacillati</taxon>
        <taxon>Actinomycetota</taxon>
        <taxon>Thermoleophilia</taxon>
        <taxon>Solirubrobacterales</taxon>
        <taxon>Conexibacteraceae</taxon>
        <taxon>Conexibacter</taxon>
    </lineage>
</organism>
<feature type="chain" id="PRO_5046315411" description="DUF3108 domain-containing protein" evidence="2">
    <location>
        <begin position="26"/>
        <end position="362"/>
    </location>
</feature>
<evidence type="ECO:0000256" key="2">
    <source>
        <dbReference type="SAM" id="SignalP"/>
    </source>
</evidence>
<reference evidence="3 4" key="2">
    <citation type="submission" date="2023-10" db="EMBL/GenBank/DDBJ databases">
        <authorList>
            <person name="Han X.F."/>
        </authorList>
    </citation>
    <scope>NUCLEOTIDE SEQUENCE [LARGE SCALE GENOMIC DNA]</scope>
    <source>
        <strain evidence="3 4">KCTC 39840</strain>
    </source>
</reference>
<keyword evidence="4" id="KW-1185">Reference proteome</keyword>
<evidence type="ECO:0000313" key="3">
    <source>
        <dbReference type="EMBL" id="MDW5598515.1"/>
    </source>
</evidence>
<dbReference type="Proteomes" id="UP001284601">
    <property type="component" value="Unassembled WGS sequence"/>
</dbReference>
<gene>
    <name evidence="3" type="ORF">R7226_29410</name>
</gene>
<comment type="caution">
    <text evidence="3">The sequence shown here is derived from an EMBL/GenBank/DDBJ whole genome shotgun (WGS) entry which is preliminary data.</text>
</comment>
<proteinExistence type="predicted"/>
<evidence type="ECO:0000256" key="1">
    <source>
        <dbReference type="SAM" id="MobiDB-lite"/>
    </source>
</evidence>
<evidence type="ECO:0008006" key="5">
    <source>
        <dbReference type="Google" id="ProtNLM"/>
    </source>
</evidence>
<dbReference type="RefSeq" id="WP_318601044.1">
    <property type="nucleotide sequence ID" value="NZ_JAWSTH010000148.1"/>
</dbReference>
<evidence type="ECO:0000313" key="4">
    <source>
        <dbReference type="Proteomes" id="UP001284601"/>
    </source>
</evidence>
<dbReference type="EMBL" id="JAWSTH010000148">
    <property type="protein sequence ID" value="MDW5598515.1"/>
    <property type="molecule type" value="Genomic_DNA"/>
</dbReference>
<accession>A0ABU4HZ63</accession>
<feature type="region of interest" description="Disordered" evidence="1">
    <location>
        <begin position="224"/>
        <end position="250"/>
    </location>
</feature>